<dbReference type="InterPro" id="IPR043519">
    <property type="entry name" value="NT_sf"/>
</dbReference>
<proteinExistence type="inferred from homology"/>
<dbReference type="Pfam" id="PF02410">
    <property type="entry name" value="RsfS"/>
    <property type="match status" value="1"/>
</dbReference>
<dbReference type="SUPFAM" id="SSF81301">
    <property type="entry name" value="Nucleotidyltransferase"/>
    <property type="match status" value="1"/>
</dbReference>
<dbReference type="Proteomes" id="UP001412067">
    <property type="component" value="Unassembled WGS sequence"/>
</dbReference>
<accession>A0ABR2MHQ4</accession>
<dbReference type="EMBL" id="JBBWWR010000007">
    <property type="protein sequence ID" value="KAK8963246.1"/>
    <property type="molecule type" value="Genomic_DNA"/>
</dbReference>
<evidence type="ECO:0000313" key="3">
    <source>
        <dbReference type="Proteomes" id="UP001412067"/>
    </source>
</evidence>
<keyword evidence="3" id="KW-1185">Reference proteome</keyword>
<dbReference type="PANTHER" id="PTHR21043">
    <property type="entry name" value="IOJAP SUPERFAMILY ORTHOLOG"/>
    <property type="match status" value="1"/>
</dbReference>
<protein>
    <submittedName>
        <fullName evidence="2">Uncharacterized protein</fullName>
    </submittedName>
</protein>
<comment type="caution">
    <text evidence="2">The sequence shown here is derived from an EMBL/GenBank/DDBJ whole genome shotgun (WGS) entry which is preliminary data.</text>
</comment>
<reference evidence="2 3" key="1">
    <citation type="journal article" date="2022" name="Nat. Plants">
        <title>Genomes of leafy and leafless Platanthera orchids illuminate the evolution of mycoheterotrophy.</title>
        <authorList>
            <person name="Li M.H."/>
            <person name="Liu K.W."/>
            <person name="Li Z."/>
            <person name="Lu H.C."/>
            <person name="Ye Q.L."/>
            <person name="Zhang D."/>
            <person name="Wang J.Y."/>
            <person name="Li Y.F."/>
            <person name="Zhong Z.M."/>
            <person name="Liu X."/>
            <person name="Yu X."/>
            <person name="Liu D.K."/>
            <person name="Tu X.D."/>
            <person name="Liu B."/>
            <person name="Hao Y."/>
            <person name="Liao X.Y."/>
            <person name="Jiang Y.T."/>
            <person name="Sun W.H."/>
            <person name="Chen J."/>
            <person name="Chen Y.Q."/>
            <person name="Ai Y."/>
            <person name="Zhai J.W."/>
            <person name="Wu S.S."/>
            <person name="Zhou Z."/>
            <person name="Hsiao Y.Y."/>
            <person name="Wu W.L."/>
            <person name="Chen Y.Y."/>
            <person name="Lin Y.F."/>
            <person name="Hsu J.L."/>
            <person name="Li C.Y."/>
            <person name="Wang Z.W."/>
            <person name="Zhao X."/>
            <person name="Zhong W.Y."/>
            <person name="Ma X.K."/>
            <person name="Ma L."/>
            <person name="Huang J."/>
            <person name="Chen G.Z."/>
            <person name="Huang M.Z."/>
            <person name="Huang L."/>
            <person name="Peng D.H."/>
            <person name="Luo Y.B."/>
            <person name="Zou S.Q."/>
            <person name="Chen S.P."/>
            <person name="Lan S."/>
            <person name="Tsai W.C."/>
            <person name="Van de Peer Y."/>
            <person name="Liu Z.J."/>
        </authorList>
    </citation>
    <scope>NUCLEOTIDE SEQUENCE [LARGE SCALE GENOMIC DNA]</scope>
    <source>
        <strain evidence="2">Lor288</strain>
    </source>
</reference>
<dbReference type="InterPro" id="IPR004394">
    <property type="entry name" value="Iojap/RsfS/C7orf30"/>
</dbReference>
<organism evidence="2 3">
    <name type="scientific">Platanthera guangdongensis</name>
    <dbReference type="NCBI Taxonomy" id="2320717"/>
    <lineage>
        <taxon>Eukaryota</taxon>
        <taxon>Viridiplantae</taxon>
        <taxon>Streptophyta</taxon>
        <taxon>Embryophyta</taxon>
        <taxon>Tracheophyta</taxon>
        <taxon>Spermatophyta</taxon>
        <taxon>Magnoliopsida</taxon>
        <taxon>Liliopsida</taxon>
        <taxon>Asparagales</taxon>
        <taxon>Orchidaceae</taxon>
        <taxon>Orchidoideae</taxon>
        <taxon>Orchideae</taxon>
        <taxon>Orchidinae</taxon>
        <taxon>Platanthera</taxon>
    </lineage>
</organism>
<dbReference type="PANTHER" id="PTHR21043:SF0">
    <property type="entry name" value="MITOCHONDRIAL ASSEMBLY OF RIBOSOMAL LARGE SUBUNIT PROTEIN 1"/>
    <property type="match status" value="1"/>
</dbReference>
<name>A0ABR2MHQ4_9ASPA</name>
<sequence length="89" mass="9812">MLASCNATRHTGEFQGLLAHIDKYSPLFSSCRMSSSLLAKQKQKGADRMMLPAVEGHVGGKWVVIDSGTVIVHALDEKARTYYDWEAIS</sequence>
<dbReference type="Gene3D" id="3.30.460.10">
    <property type="entry name" value="Beta Polymerase, domain 2"/>
    <property type="match status" value="1"/>
</dbReference>
<evidence type="ECO:0000256" key="1">
    <source>
        <dbReference type="ARBA" id="ARBA00010574"/>
    </source>
</evidence>
<gene>
    <name evidence="2" type="ORF">KSP40_PGU021091</name>
</gene>
<comment type="similarity">
    <text evidence="1">Belongs to the Iojap/RsfS family.</text>
</comment>
<evidence type="ECO:0000313" key="2">
    <source>
        <dbReference type="EMBL" id="KAK8963246.1"/>
    </source>
</evidence>